<dbReference type="SUPFAM" id="SSF51206">
    <property type="entry name" value="cAMP-binding domain-like"/>
    <property type="match status" value="1"/>
</dbReference>
<dbReference type="GO" id="GO:0003677">
    <property type="term" value="F:DNA binding"/>
    <property type="evidence" value="ECO:0007669"/>
    <property type="project" value="UniProtKB-KW"/>
</dbReference>
<evidence type="ECO:0000256" key="1">
    <source>
        <dbReference type="ARBA" id="ARBA00023015"/>
    </source>
</evidence>
<evidence type="ECO:0000256" key="4">
    <source>
        <dbReference type="SAM" id="MobiDB-lite"/>
    </source>
</evidence>
<keyword evidence="7" id="KW-0418">Kinase</keyword>
<gene>
    <name evidence="7" type="ORF">SAMN04489711_103175</name>
</gene>
<sequence length="305" mass="32074">MNPRALDHKACADCASRPHCLLGRQEKALRAAWEPYIRERRVQRGEVLQRQGAEQAFVQIVKVGTVLLQRSAGDGVDRPIGLAGCGQTLGTPGLLEQPADLSCVAVLPGRVCEIDVATLARSELLSGTALLDLAREQLRAYALLADWARILRVRGATGQLAGALLLLADAQRSTRVRLPSHAVLAALLATTRETVARSITQLTRLNGLVRHDRWHCEIVRDTLAGLAEGVPAAGAASPPERPAALETAGPVATAANVVPAALPLPSLAPHAAGAAPARLPAFRPLTPRATPASPARREPAAVRAA</sequence>
<feature type="compositionally biased region" description="Basic and acidic residues" evidence="4">
    <location>
        <begin position="295"/>
        <end position="305"/>
    </location>
</feature>
<evidence type="ECO:0000259" key="6">
    <source>
        <dbReference type="PROSITE" id="PS51063"/>
    </source>
</evidence>
<dbReference type="RefSeq" id="WP_092938480.1">
    <property type="nucleotide sequence ID" value="NZ_FONX01000003.1"/>
</dbReference>
<dbReference type="STRING" id="1177982.SAMN04489711_103175"/>
<dbReference type="OrthoDB" id="8811202at2"/>
<keyword evidence="8" id="KW-1185">Reference proteome</keyword>
<dbReference type="PROSITE" id="PS50042">
    <property type="entry name" value="CNMP_BINDING_3"/>
    <property type="match status" value="1"/>
</dbReference>
<dbReference type="EMBL" id="FONX01000003">
    <property type="protein sequence ID" value="SFE59058.1"/>
    <property type="molecule type" value="Genomic_DNA"/>
</dbReference>
<evidence type="ECO:0000259" key="5">
    <source>
        <dbReference type="PROSITE" id="PS50042"/>
    </source>
</evidence>
<dbReference type="Proteomes" id="UP000199119">
    <property type="component" value="Unassembled WGS sequence"/>
</dbReference>
<proteinExistence type="predicted"/>
<dbReference type="GO" id="GO:0006355">
    <property type="term" value="P:regulation of DNA-templated transcription"/>
    <property type="evidence" value="ECO:0007669"/>
    <property type="project" value="InterPro"/>
</dbReference>
<dbReference type="InterPro" id="IPR036388">
    <property type="entry name" value="WH-like_DNA-bd_sf"/>
</dbReference>
<name>A0A1I2BT25_9BURK</name>
<dbReference type="CDD" id="cd00038">
    <property type="entry name" value="CAP_ED"/>
    <property type="match status" value="1"/>
</dbReference>
<dbReference type="AlphaFoldDB" id="A0A1I2BT25"/>
<feature type="domain" description="HTH crp-type" evidence="6">
    <location>
        <begin position="154"/>
        <end position="223"/>
    </location>
</feature>
<feature type="compositionally biased region" description="Low complexity" evidence="4">
    <location>
        <begin position="278"/>
        <end position="294"/>
    </location>
</feature>
<organism evidence="7 8">
    <name type="scientific">Paracidovorax wautersii</name>
    <dbReference type="NCBI Taxonomy" id="1177982"/>
    <lineage>
        <taxon>Bacteria</taxon>
        <taxon>Pseudomonadati</taxon>
        <taxon>Pseudomonadota</taxon>
        <taxon>Betaproteobacteria</taxon>
        <taxon>Burkholderiales</taxon>
        <taxon>Comamonadaceae</taxon>
        <taxon>Paracidovorax</taxon>
    </lineage>
</organism>
<keyword evidence="1" id="KW-0805">Transcription regulation</keyword>
<dbReference type="GO" id="GO:0016301">
    <property type="term" value="F:kinase activity"/>
    <property type="evidence" value="ECO:0007669"/>
    <property type="project" value="UniProtKB-KW"/>
</dbReference>
<dbReference type="InterPro" id="IPR012318">
    <property type="entry name" value="HTH_CRP"/>
</dbReference>
<dbReference type="SUPFAM" id="SSF46785">
    <property type="entry name" value="Winged helix' DNA-binding domain"/>
    <property type="match status" value="1"/>
</dbReference>
<dbReference type="PROSITE" id="PS51063">
    <property type="entry name" value="HTH_CRP_2"/>
    <property type="match status" value="1"/>
</dbReference>
<accession>A0A1I2BT25</accession>
<feature type="domain" description="Cyclic nucleotide-binding" evidence="5">
    <location>
        <begin position="21"/>
        <end position="95"/>
    </location>
</feature>
<evidence type="ECO:0000313" key="8">
    <source>
        <dbReference type="Proteomes" id="UP000199119"/>
    </source>
</evidence>
<reference evidence="8" key="1">
    <citation type="submission" date="2016-10" db="EMBL/GenBank/DDBJ databases">
        <authorList>
            <person name="Varghese N."/>
            <person name="Submissions S."/>
        </authorList>
    </citation>
    <scope>NUCLEOTIDE SEQUENCE [LARGE SCALE GENOMIC DNA]</scope>
    <source>
        <strain evidence="8">DSM 27981</strain>
    </source>
</reference>
<dbReference type="InterPro" id="IPR018490">
    <property type="entry name" value="cNMP-bd_dom_sf"/>
</dbReference>
<evidence type="ECO:0000256" key="2">
    <source>
        <dbReference type="ARBA" id="ARBA00023125"/>
    </source>
</evidence>
<dbReference type="Pfam" id="PF13545">
    <property type="entry name" value="HTH_Crp_2"/>
    <property type="match status" value="1"/>
</dbReference>
<evidence type="ECO:0000313" key="7">
    <source>
        <dbReference type="EMBL" id="SFE59058.1"/>
    </source>
</evidence>
<dbReference type="InterPro" id="IPR036390">
    <property type="entry name" value="WH_DNA-bd_sf"/>
</dbReference>
<dbReference type="InterPro" id="IPR000595">
    <property type="entry name" value="cNMP-bd_dom"/>
</dbReference>
<dbReference type="Gene3D" id="1.10.10.10">
    <property type="entry name" value="Winged helix-like DNA-binding domain superfamily/Winged helix DNA-binding domain"/>
    <property type="match status" value="1"/>
</dbReference>
<evidence type="ECO:0000256" key="3">
    <source>
        <dbReference type="ARBA" id="ARBA00023163"/>
    </source>
</evidence>
<dbReference type="Pfam" id="PF00027">
    <property type="entry name" value="cNMP_binding"/>
    <property type="match status" value="1"/>
</dbReference>
<feature type="region of interest" description="Disordered" evidence="4">
    <location>
        <begin position="278"/>
        <end position="305"/>
    </location>
</feature>
<dbReference type="Gene3D" id="2.60.120.10">
    <property type="entry name" value="Jelly Rolls"/>
    <property type="match status" value="1"/>
</dbReference>
<dbReference type="InterPro" id="IPR014710">
    <property type="entry name" value="RmlC-like_jellyroll"/>
</dbReference>
<protein>
    <submittedName>
        <fullName evidence="7">cAMP-binding domain of CRP or a regulatory subunit of cAMP-dependent protein kinases</fullName>
    </submittedName>
</protein>
<keyword evidence="7" id="KW-0808">Transferase</keyword>
<keyword evidence="2" id="KW-0238">DNA-binding</keyword>
<keyword evidence="3" id="KW-0804">Transcription</keyword>